<evidence type="ECO:0000256" key="13">
    <source>
        <dbReference type="ARBA" id="ARBA00022679"/>
    </source>
</evidence>
<evidence type="ECO:0000256" key="18">
    <source>
        <dbReference type="ARBA" id="ARBA00031476"/>
    </source>
</evidence>
<dbReference type="CDD" id="cd04301">
    <property type="entry name" value="NAT_SF"/>
    <property type="match status" value="1"/>
</dbReference>
<dbReference type="NCBIfam" id="TIGR02407">
    <property type="entry name" value="ectoine_ectB"/>
    <property type="match status" value="1"/>
</dbReference>
<evidence type="ECO:0000256" key="5">
    <source>
        <dbReference type="ARBA" id="ARBA00004978"/>
    </source>
</evidence>
<dbReference type="EC" id="2.6.1.76" evidence="9"/>
<dbReference type="PANTHER" id="PTHR43552:SF2">
    <property type="entry name" value="DIAMINOBUTYRATE--2-OXOGLUTARATE TRANSAMINASE"/>
    <property type="match status" value="1"/>
</dbReference>
<dbReference type="Gene3D" id="3.40.630.30">
    <property type="match status" value="1"/>
</dbReference>
<evidence type="ECO:0000256" key="19">
    <source>
        <dbReference type="ARBA" id="ARBA00048924"/>
    </source>
</evidence>
<dbReference type="Gene3D" id="3.40.640.10">
    <property type="entry name" value="Type I PLP-dependent aspartate aminotransferase-like (Major domain)"/>
    <property type="match status" value="1"/>
</dbReference>
<evidence type="ECO:0000256" key="14">
    <source>
        <dbReference type="ARBA" id="ARBA00022898"/>
    </source>
</evidence>
<evidence type="ECO:0000256" key="8">
    <source>
        <dbReference type="ARBA" id="ARBA00012355"/>
    </source>
</evidence>
<dbReference type="InterPro" id="IPR015422">
    <property type="entry name" value="PyrdxlP-dep_Trfase_small"/>
</dbReference>
<proteinExistence type="inferred from homology"/>
<keyword evidence="14" id="KW-0663">Pyridoxal phosphate</keyword>
<dbReference type="PROSITE" id="PS51186">
    <property type="entry name" value="GNAT"/>
    <property type="match status" value="1"/>
</dbReference>
<dbReference type="EMBL" id="CP015220">
    <property type="protein sequence ID" value="AMY25773.1"/>
    <property type="molecule type" value="Genomic_DNA"/>
</dbReference>
<evidence type="ECO:0000256" key="20">
    <source>
        <dbReference type="ARBA" id="ARBA00049111"/>
    </source>
</evidence>
<dbReference type="Proteomes" id="UP000076038">
    <property type="component" value="Chromosome"/>
</dbReference>
<evidence type="ECO:0000256" key="6">
    <source>
        <dbReference type="ARBA" id="ARBA00008954"/>
    </source>
</evidence>
<name>A0A143QRG5_RHOFA</name>
<dbReference type="GO" id="GO:0047307">
    <property type="term" value="F:diaminobutyrate-pyruvate transaminase activity"/>
    <property type="evidence" value="ECO:0007669"/>
    <property type="project" value="InterPro"/>
</dbReference>
<dbReference type="PROSITE" id="PS00600">
    <property type="entry name" value="AA_TRANSFER_CLASS_3"/>
    <property type="match status" value="1"/>
</dbReference>
<evidence type="ECO:0000256" key="2">
    <source>
        <dbReference type="ARBA" id="ARBA00002189"/>
    </source>
</evidence>
<dbReference type="GO" id="GO:0030170">
    <property type="term" value="F:pyridoxal phosphate binding"/>
    <property type="evidence" value="ECO:0007669"/>
    <property type="project" value="InterPro"/>
</dbReference>
<evidence type="ECO:0000256" key="12">
    <source>
        <dbReference type="ARBA" id="ARBA00022576"/>
    </source>
</evidence>
<evidence type="ECO:0000256" key="16">
    <source>
        <dbReference type="ARBA" id="ARBA00029744"/>
    </source>
</evidence>
<dbReference type="UniPathway" id="UPA00067">
    <property type="reaction ID" value="UER00122"/>
</dbReference>
<dbReference type="NCBIfam" id="NF006733">
    <property type="entry name" value="PRK09264.1"/>
    <property type="match status" value="1"/>
</dbReference>
<comment type="similarity">
    <text evidence="7">Belongs to the acetyltransferase family. EctA subfamily.</text>
</comment>
<dbReference type="GO" id="GO:0045303">
    <property type="term" value="F:diaminobutyrate-2-oxoglutarate transaminase activity"/>
    <property type="evidence" value="ECO:0007669"/>
    <property type="project" value="UniProtKB-EC"/>
</dbReference>
<keyword evidence="15" id="KW-0012">Acyltransferase</keyword>
<evidence type="ECO:0000256" key="4">
    <source>
        <dbReference type="ARBA" id="ARBA00004946"/>
    </source>
</evidence>
<dbReference type="InterPro" id="IPR015421">
    <property type="entry name" value="PyrdxlP-dep_Trfase_major"/>
</dbReference>
<comment type="cofactor">
    <cofactor evidence="1">
        <name>pyridoxal 5'-phosphate</name>
        <dbReference type="ChEBI" id="CHEBI:597326"/>
    </cofactor>
</comment>
<dbReference type="Pfam" id="PF00583">
    <property type="entry name" value="Acetyltransf_1"/>
    <property type="match status" value="1"/>
</dbReference>
<dbReference type="NCBIfam" id="TIGR02406">
    <property type="entry name" value="ectoine_EctA"/>
    <property type="match status" value="1"/>
</dbReference>
<keyword evidence="12 22" id="KW-0032">Aminotransferase</keyword>
<gene>
    <name evidence="22" type="primary">ectB</name>
    <name evidence="22" type="ORF">A3Q41_04500</name>
</gene>
<comment type="catalytic activity">
    <reaction evidence="20">
        <text>L-2,4-diaminobutanoate + 2-oxoglutarate = L-aspartate 4-semialdehyde + L-glutamate</text>
        <dbReference type="Rhea" id="RHEA:11160"/>
        <dbReference type="ChEBI" id="CHEBI:16810"/>
        <dbReference type="ChEBI" id="CHEBI:29985"/>
        <dbReference type="ChEBI" id="CHEBI:58761"/>
        <dbReference type="ChEBI" id="CHEBI:537519"/>
        <dbReference type="EC" id="2.6.1.76"/>
    </reaction>
</comment>
<feature type="domain" description="N-acetyltransferase" evidence="21">
    <location>
        <begin position="41"/>
        <end position="188"/>
    </location>
</feature>
<dbReference type="SUPFAM" id="SSF55729">
    <property type="entry name" value="Acyl-CoA N-acyltransferases (Nat)"/>
    <property type="match status" value="1"/>
</dbReference>
<accession>A0A143QRG5</accession>
<evidence type="ECO:0000256" key="15">
    <source>
        <dbReference type="ARBA" id="ARBA00023315"/>
    </source>
</evidence>
<dbReference type="InterPro" id="IPR005814">
    <property type="entry name" value="Aminotrans_3"/>
</dbReference>
<comment type="function">
    <text evidence="2">Catalyzes reversively the conversion of L-aspartate beta-semialdehyde (ASA) to L-2,4-diaminobutyrate (DABA) by transamination with L-glutamate.</text>
</comment>
<dbReference type="InterPro" id="IPR012772">
    <property type="entry name" value="Ectoine_EctA"/>
</dbReference>
<dbReference type="InterPro" id="IPR004637">
    <property type="entry name" value="Dat"/>
</dbReference>
<keyword evidence="13 22" id="KW-0808">Transferase</keyword>
<comment type="similarity">
    <text evidence="6">Belongs to the class-III pyridoxal-phosphate-dependent aminotransferase family.</text>
</comment>
<evidence type="ECO:0000256" key="17">
    <source>
        <dbReference type="ARBA" id="ARBA00030665"/>
    </source>
</evidence>
<evidence type="ECO:0000256" key="7">
    <source>
        <dbReference type="ARBA" id="ARBA00010712"/>
    </source>
</evidence>
<organism evidence="22 23">
    <name type="scientific">Rhodococcoides fascians</name>
    <name type="common">Rhodococcus fascians</name>
    <dbReference type="NCBI Taxonomy" id="1828"/>
    <lineage>
        <taxon>Bacteria</taxon>
        <taxon>Bacillati</taxon>
        <taxon>Actinomycetota</taxon>
        <taxon>Actinomycetes</taxon>
        <taxon>Mycobacteriales</taxon>
        <taxon>Nocardiaceae</taxon>
        <taxon>Rhodococcoides</taxon>
    </lineage>
</organism>
<sequence length="632" mass="69471">MSDSGVDSPTHSICSRLLVTVVFPMKPALLRGTPLTAPDAVKFRKPQISDGVRLWEIASDSRVLDLNSSYSYVLWCRDFAATTVVSDIDGRAVGFVTGYIRQDAPRTLFVWQVAVDADQRGKGLAGRMLMELLDRLEPQGITHLETTISPDNEASIATFTSLARKRGTDIVKSDLFAPNDFPDSHEAEELYTVGPDASRNYERNKQNMTEKNTVTTEKPDVFETVESGVRSYSRQWPAVFTTAKNSVITDENGNDYLDFFGGAGALNYGHNNDMIKSALVDYITSDGITHGLDMSTVAKREFLESFKKNILDPRGLDYKVQFPGPTGTNTVEAALKLARKVTGREAIINFTNAFHGMTLGALSVTGNSMKRAGAGIPLVHTTPMPYDNYFGGVTEDFQWFERVLDDSGSGFNRPAAVIVETIQGEGGINVARPEWLRALAELCSRREILLIVDDVQMGCGRTGQFFSFEEAGITPDIVTLSKSIGGYGMPLALTLFKPELDVWAPGEHNGTFRGFNPSFVTAKAAIDHYWSDDKFEKETLAKGEHIQDRFMKLCAKFDGISTRGRGMVQALVFDDAELAGKVSQLCYDERLLVETAGPKDEVVKLLPPLTTTIDELDRGLDIIESAVAKVLS</sequence>
<comment type="pathway">
    <text evidence="5">Amine and polyamine biosynthesis; ectoine biosynthesis; L-ectoine from L-aspartate 4-semialdehyde: step 2/3.</text>
</comment>
<evidence type="ECO:0000313" key="23">
    <source>
        <dbReference type="Proteomes" id="UP000076038"/>
    </source>
</evidence>
<evidence type="ECO:0000256" key="3">
    <source>
        <dbReference type="ARBA" id="ARBA00003741"/>
    </source>
</evidence>
<dbReference type="PANTHER" id="PTHR43552">
    <property type="entry name" value="DIAMINOBUTYRATE--2-OXOGLUTARATE AMINOTRANSFERASE"/>
    <property type="match status" value="1"/>
</dbReference>
<evidence type="ECO:0000259" key="21">
    <source>
        <dbReference type="PROSITE" id="PS51186"/>
    </source>
</evidence>
<evidence type="ECO:0000256" key="10">
    <source>
        <dbReference type="ARBA" id="ARBA00014798"/>
    </source>
</evidence>
<dbReference type="InterPro" id="IPR012773">
    <property type="entry name" value="Ectoine_EctB"/>
</dbReference>
<dbReference type="GO" id="GO:0019491">
    <property type="term" value="P:ectoine biosynthetic process"/>
    <property type="evidence" value="ECO:0007669"/>
    <property type="project" value="UniProtKB-UniPathway"/>
</dbReference>
<comment type="catalytic activity">
    <reaction evidence="19">
        <text>L-2,4-diaminobutanoate + acetyl-CoA = (2S)-4-acetamido-2-aminobutanoate + CoA + H(+)</text>
        <dbReference type="Rhea" id="RHEA:16901"/>
        <dbReference type="ChEBI" id="CHEBI:15378"/>
        <dbReference type="ChEBI" id="CHEBI:57287"/>
        <dbReference type="ChEBI" id="CHEBI:57288"/>
        <dbReference type="ChEBI" id="CHEBI:58761"/>
        <dbReference type="ChEBI" id="CHEBI:58929"/>
        <dbReference type="EC" id="2.3.1.178"/>
    </reaction>
</comment>
<dbReference type="CDD" id="cd00610">
    <property type="entry name" value="OAT_like"/>
    <property type="match status" value="1"/>
</dbReference>
<comment type="function">
    <text evidence="3">Catalyzes the acetylation of L-2,4-diaminobutyrate (DABA) to gamma-N-acetyl-alpha,gamma-diaminobutyric acid (ADABA) with acetyl coenzyme A.</text>
</comment>
<keyword evidence="23" id="KW-1185">Reference proteome</keyword>
<dbReference type="InterPro" id="IPR000182">
    <property type="entry name" value="GNAT_dom"/>
</dbReference>
<dbReference type="PATRIC" id="fig|1653479.3.peg.4555"/>
<dbReference type="EC" id="2.3.1.178" evidence="8"/>
<reference evidence="23" key="2">
    <citation type="submission" date="2016-04" db="EMBL/GenBank/DDBJ databases">
        <title>Complete Genome and Plasmid Sequences for Rhodococcus fascians D188 and Draft Sequences for Rhodococcus spp. Isolates PBTS 1 and PBTS 2.</title>
        <authorList>
            <person name="Stamer R."/>
            <person name="Vereecke D."/>
            <person name="Zhang Y."/>
            <person name="Schilkey F."/>
            <person name="Devitt N."/>
            <person name="Randall J."/>
        </authorList>
    </citation>
    <scope>NUCLEOTIDE SEQUENCE [LARGE SCALE GENOMIC DNA]</scope>
    <source>
        <strain evidence="23">PBTS2</strain>
    </source>
</reference>
<dbReference type="NCBIfam" id="TIGR00709">
    <property type="entry name" value="dat"/>
    <property type="match status" value="1"/>
</dbReference>
<dbReference type="InterPro" id="IPR049704">
    <property type="entry name" value="Aminotrans_3_PPA_site"/>
</dbReference>
<dbReference type="KEGG" id="rhs:A3Q41_04500"/>
<dbReference type="GO" id="GO:0033816">
    <property type="term" value="F:diaminobutyrate acetyltransferase activity"/>
    <property type="evidence" value="ECO:0007669"/>
    <property type="project" value="UniProtKB-EC"/>
</dbReference>
<reference evidence="22 23" key="1">
    <citation type="journal article" date="2016" name="Genome Announc.">
        <title>Complete Genome and Plasmid Sequences for Rhodococcus fascians D188 and Draft Sequences for Rhodococcus Isolates PBTS 1 and PBTS 2.</title>
        <authorList>
            <person name="Stamler R.A."/>
            <person name="Vereecke D."/>
            <person name="Zhang Y."/>
            <person name="Schilkey F."/>
            <person name="Devitt N."/>
            <person name="Randall J.J."/>
        </authorList>
    </citation>
    <scope>NUCLEOTIDE SEQUENCE [LARGE SCALE GENOMIC DNA]</scope>
    <source>
        <strain evidence="22 23">PBTS2</strain>
    </source>
</reference>
<evidence type="ECO:0000256" key="9">
    <source>
        <dbReference type="ARBA" id="ARBA00013155"/>
    </source>
</evidence>
<evidence type="ECO:0000313" key="22">
    <source>
        <dbReference type="EMBL" id="AMY25773.1"/>
    </source>
</evidence>
<dbReference type="InterPro" id="IPR015424">
    <property type="entry name" value="PyrdxlP-dep_Trfase"/>
</dbReference>
<protein>
    <recommendedName>
        <fullName evidence="10">Diaminobutyrate--2-oxoglutarate transaminase</fullName>
        <ecNumber evidence="8">2.3.1.178</ecNumber>
        <ecNumber evidence="9">2.6.1.76</ecNumber>
    </recommendedName>
    <alternativeName>
        <fullName evidence="17">DABA aminotransferase</fullName>
    </alternativeName>
    <alternativeName>
        <fullName evidence="18">Diaminobutyrate--2-oxoglutarate aminotransferase</fullName>
    </alternativeName>
    <alternativeName>
        <fullName evidence="11">L-2,4-diaminobutyric acid acetyltransferase</fullName>
    </alternativeName>
    <alternativeName>
        <fullName evidence="16">L-2,4-diaminobutyric acid transaminase</fullName>
    </alternativeName>
</protein>
<dbReference type="AlphaFoldDB" id="A0A143QRG5"/>
<comment type="pathway">
    <text evidence="4">Amine and polyamine biosynthesis; ectoine biosynthesis; L-ectoine from L-aspartate 4-semialdehyde: step 1/3.</text>
</comment>
<dbReference type="SUPFAM" id="SSF53383">
    <property type="entry name" value="PLP-dependent transferases"/>
    <property type="match status" value="1"/>
</dbReference>
<evidence type="ECO:0000256" key="11">
    <source>
        <dbReference type="ARBA" id="ARBA00017935"/>
    </source>
</evidence>
<dbReference type="Pfam" id="PF00202">
    <property type="entry name" value="Aminotran_3"/>
    <property type="match status" value="1"/>
</dbReference>
<dbReference type="Gene3D" id="3.90.1150.10">
    <property type="entry name" value="Aspartate Aminotransferase, domain 1"/>
    <property type="match status" value="1"/>
</dbReference>
<dbReference type="InterPro" id="IPR016181">
    <property type="entry name" value="Acyl_CoA_acyltransferase"/>
</dbReference>
<evidence type="ECO:0000256" key="1">
    <source>
        <dbReference type="ARBA" id="ARBA00001933"/>
    </source>
</evidence>